<sequence>MCDGNGFSNREHLSDNKSTIKRAIHFENGGSFKKETQI</sequence>
<keyword evidence="2" id="KW-1185">Reference proteome</keyword>
<gene>
    <name evidence="1" type="ORF">B879_00952</name>
</gene>
<organism evidence="1 2">
    <name type="scientific">Cecembia lonarensis (strain CCUG 58316 / KCTC 22772 / LW9)</name>
    <dbReference type="NCBI Taxonomy" id="1225176"/>
    <lineage>
        <taxon>Bacteria</taxon>
        <taxon>Pseudomonadati</taxon>
        <taxon>Bacteroidota</taxon>
        <taxon>Cytophagia</taxon>
        <taxon>Cytophagales</taxon>
        <taxon>Cyclobacteriaceae</taxon>
        <taxon>Cecembia</taxon>
    </lineage>
</organism>
<name>K1LJB2_CECL9</name>
<dbReference type="EMBL" id="AMGM01000009">
    <property type="protein sequence ID" value="EKB50403.1"/>
    <property type="molecule type" value="Genomic_DNA"/>
</dbReference>
<reference evidence="1 2" key="1">
    <citation type="journal article" date="2012" name="J. Bacteriol.">
        <title>Draft Genome Sequence of Cecembia lonarensis Strain LW9T, Isolated from Lonar Lake, a Haloalkaline Lake in India.</title>
        <authorList>
            <person name="Shivaji S."/>
            <person name="Ara S."/>
            <person name="Singh A."/>
            <person name="Pinnaka A.K."/>
        </authorList>
    </citation>
    <scope>NUCLEOTIDE SEQUENCE [LARGE SCALE GENOMIC DNA]</scope>
    <source>
        <strain evidence="1 2">LW9</strain>
    </source>
</reference>
<protein>
    <submittedName>
        <fullName evidence="1">Uncharacterized protein</fullName>
    </submittedName>
</protein>
<evidence type="ECO:0000313" key="2">
    <source>
        <dbReference type="Proteomes" id="UP000004478"/>
    </source>
</evidence>
<proteinExistence type="predicted"/>
<comment type="caution">
    <text evidence="1">The sequence shown here is derived from an EMBL/GenBank/DDBJ whole genome shotgun (WGS) entry which is preliminary data.</text>
</comment>
<evidence type="ECO:0000313" key="1">
    <source>
        <dbReference type="EMBL" id="EKB50403.1"/>
    </source>
</evidence>
<accession>K1LJB2</accession>
<dbReference type="AlphaFoldDB" id="K1LJB2"/>
<dbReference type="Proteomes" id="UP000004478">
    <property type="component" value="Unassembled WGS sequence"/>
</dbReference>